<feature type="region of interest" description="Disordered" evidence="1">
    <location>
        <begin position="387"/>
        <end position="427"/>
    </location>
</feature>
<dbReference type="EMBL" id="JAVXUP010000515">
    <property type="protein sequence ID" value="KAK3026098.1"/>
    <property type="molecule type" value="Genomic_DNA"/>
</dbReference>
<accession>A0AA89B512</accession>
<dbReference type="InterPro" id="IPR007148">
    <property type="entry name" value="SSU_processome_Utp12"/>
</dbReference>
<dbReference type="SUPFAM" id="SSF50978">
    <property type="entry name" value="WD40 repeat-like"/>
    <property type="match status" value="1"/>
</dbReference>
<gene>
    <name evidence="3" type="ORF">RJ639_040770</name>
</gene>
<name>A0AA89B512_9ASTE</name>
<keyword evidence="4" id="KW-1185">Reference proteome</keyword>
<feature type="region of interest" description="Disordered" evidence="1">
    <location>
        <begin position="586"/>
        <end position="633"/>
    </location>
</feature>
<organism evidence="3 4">
    <name type="scientific">Escallonia herrerae</name>
    <dbReference type="NCBI Taxonomy" id="1293975"/>
    <lineage>
        <taxon>Eukaryota</taxon>
        <taxon>Viridiplantae</taxon>
        <taxon>Streptophyta</taxon>
        <taxon>Embryophyta</taxon>
        <taxon>Tracheophyta</taxon>
        <taxon>Spermatophyta</taxon>
        <taxon>Magnoliopsida</taxon>
        <taxon>eudicotyledons</taxon>
        <taxon>Gunneridae</taxon>
        <taxon>Pentapetalae</taxon>
        <taxon>asterids</taxon>
        <taxon>campanulids</taxon>
        <taxon>Escalloniales</taxon>
        <taxon>Escalloniaceae</taxon>
        <taxon>Escallonia</taxon>
    </lineage>
</organism>
<dbReference type="Proteomes" id="UP001188597">
    <property type="component" value="Unassembled WGS sequence"/>
</dbReference>
<evidence type="ECO:0000313" key="3">
    <source>
        <dbReference type="EMBL" id="KAK3026098.1"/>
    </source>
</evidence>
<dbReference type="PANTHER" id="PTHR45290:SF3">
    <property type="entry name" value="OS01G0649000 PROTEIN"/>
    <property type="match status" value="1"/>
</dbReference>
<dbReference type="InterPro" id="IPR001680">
    <property type="entry name" value="WD40_rpt"/>
</dbReference>
<dbReference type="SMART" id="SM00320">
    <property type="entry name" value="WD40"/>
    <property type="match status" value="4"/>
</dbReference>
<dbReference type="AlphaFoldDB" id="A0AA89B512"/>
<dbReference type="PANTHER" id="PTHR45290">
    <property type="entry name" value="OS03G0300300 PROTEIN"/>
    <property type="match status" value="1"/>
</dbReference>
<comment type="caution">
    <text evidence="3">The sequence shown here is derived from an EMBL/GenBank/DDBJ whole genome shotgun (WGS) entry which is preliminary data.</text>
</comment>
<dbReference type="Pfam" id="PF04003">
    <property type="entry name" value="Utp12"/>
    <property type="match status" value="1"/>
</dbReference>
<feature type="domain" description="Small-subunit processome Utp12" evidence="2">
    <location>
        <begin position="471"/>
        <end position="572"/>
    </location>
</feature>
<proteinExistence type="predicted"/>
<evidence type="ECO:0000259" key="2">
    <source>
        <dbReference type="Pfam" id="PF04003"/>
    </source>
</evidence>
<feature type="compositionally biased region" description="Acidic residues" evidence="1">
    <location>
        <begin position="594"/>
        <end position="615"/>
    </location>
</feature>
<reference evidence="3" key="1">
    <citation type="submission" date="2022-12" db="EMBL/GenBank/DDBJ databases">
        <title>Draft genome assemblies for two species of Escallonia (Escalloniales).</title>
        <authorList>
            <person name="Chanderbali A."/>
            <person name="Dervinis C."/>
            <person name="Anghel I."/>
            <person name="Soltis D."/>
            <person name="Soltis P."/>
            <person name="Zapata F."/>
        </authorList>
    </citation>
    <scope>NUCLEOTIDE SEQUENCE</scope>
    <source>
        <strain evidence="3">UCBG64.0493</strain>
        <tissue evidence="3">Leaf</tissue>
    </source>
</reference>
<dbReference type="InterPro" id="IPR015943">
    <property type="entry name" value="WD40/YVTN_repeat-like_dom_sf"/>
</dbReference>
<sequence>MAKEKLKSLIISFTSDGDYLAVLSPDGTVKVSSLHLPFELKQIWKTSSGGLSAEWKYSDGDADARFSCVACSFIQKKRRNEQGTCLVALGTVDGNILAIDVFAGQTKWQSSALHPGGIAGIYFANKGCRLHMIGTNGMVCELNPETGELVKEFRISKKSISSSALSCDEKILATASAKLRLFSLENGKEVMKFSADSGPVQFLSVSDDAKLIVTSGFGEKHLQVWKCNSSSGAVSSGPLLTMRHPPLAIECKNSCTGEDGLVVLSVSESGVAYVWNLKTISEEDINPTKITVQPGKAKDPLSIGRAKKSRTPIIAARLHALETDGHVTILVTYGPVDSPHFSFVDVSSPGEDIVIAAADETVKGDATIQESGVHLGDMELEAVGGAVQKQKANKKRPVPDLESTKSETLGDEGIGGATDGVQIDNDSNELTMGEKLESLNLVDKRESSSLAKPPSADSVHVLLKQALHADDRALLLDCLYRQDEKVITNSVSLLNPSDVLKLLESLVSTVDSRGAVLACAVPWLRSLLLQHASGIMSQESSLLALNSLYQLIESRVATFTPALQLSSCLDLLYAGTVDDGEEENGLIQPVVFEDKDESDEEGSEDAMETDDDSENPEAISDISDVEGSDGMSE</sequence>
<protein>
    <recommendedName>
        <fullName evidence="2">Small-subunit processome Utp12 domain-containing protein</fullName>
    </recommendedName>
</protein>
<dbReference type="InterPro" id="IPR036322">
    <property type="entry name" value="WD40_repeat_dom_sf"/>
</dbReference>
<feature type="compositionally biased region" description="Acidic residues" evidence="1">
    <location>
        <begin position="623"/>
        <end position="633"/>
    </location>
</feature>
<dbReference type="Gene3D" id="2.130.10.10">
    <property type="entry name" value="YVTN repeat-like/Quinoprotein amine dehydrogenase"/>
    <property type="match status" value="1"/>
</dbReference>
<evidence type="ECO:0000313" key="4">
    <source>
        <dbReference type="Proteomes" id="UP001188597"/>
    </source>
</evidence>
<evidence type="ECO:0000256" key="1">
    <source>
        <dbReference type="SAM" id="MobiDB-lite"/>
    </source>
</evidence>